<proteinExistence type="predicted"/>
<reference evidence="2 3" key="1">
    <citation type="submission" date="2013-05" db="EMBL/GenBank/DDBJ databases">
        <authorList>
            <person name="Lunt B.L."/>
            <person name="Payne D.E."/>
            <person name="Fisher J.N.B."/>
            <person name="Smith K.C.B."/>
            <person name="Taylor M.R."/>
            <person name="Baker B."/>
            <person name="Barrus E.Z."/>
            <person name="Brighton A.K."/>
            <person name="Chapman K.M."/>
            <person name="Drake E.A."/>
            <person name="Jackson K.R."/>
            <person name="Kartchner B.J."/>
            <person name="Kiser C.D."/>
            <person name="Kiser J.T."/>
            <person name="Kitchen J.C.B."/>
            <person name="Mcdaniel S.W."/>
            <person name="Ormsby W.R."/>
            <person name="Parker M."/>
            <person name="Sheide M.G."/>
            <person name="Steck R.P."/>
            <person name="Vance K.S."/>
            <person name="Hatfull G.F."/>
            <person name="Breakwell D.P."/>
            <person name="Burnett S.H."/>
            <person name="Grose J.H."/>
        </authorList>
    </citation>
    <scope>NUCLEOTIDE SEQUENCE [LARGE SCALE GENOMIC DNA]</scope>
</reference>
<organism evidence="2 3">
    <name type="scientific">Mycobacterium phage TA17A</name>
    <dbReference type="NCBI Taxonomy" id="2928684"/>
    <lineage>
        <taxon>Viruses</taxon>
        <taxon>Duplodnaviria</taxon>
        <taxon>Heunggongvirae</taxon>
        <taxon>Uroviricota</taxon>
        <taxon>Caudoviricetes</taxon>
        <taxon>Bclasvirinae</taxon>
        <taxon>Rosebushvirus</taxon>
        <taxon>Rosebushvirus TA17a</taxon>
    </lineage>
</organism>
<accession>S5VU39</accession>
<sequence>MAVMDFTEPNVCIAGNLTTDDGGLLRMQPWAVPRVVRDVKALANDGNGKVYPTEKLPGKLLINQRLDWRNDTPLEQAVLIRVTRAAREWVTSNPNAIQFRDRWSFALNHQPSVPVTSGYFNSQLGSAIDLGTNSVAEPEPGVQWNWVPVSTSEEWVPYLVPPGSTFYFWYRCYLWTPPPWSDNANKNSPKHTAFAKWTRCQLWAFPQQGNLVAG</sequence>
<dbReference type="InterPro" id="IPR055596">
    <property type="entry name" value="DUF7172"/>
</dbReference>
<dbReference type="EMBL" id="KF024722">
    <property type="protein sequence ID" value="AGS81446.1"/>
    <property type="molecule type" value="Genomic_DNA"/>
</dbReference>
<evidence type="ECO:0000259" key="1">
    <source>
        <dbReference type="Pfam" id="PF23787"/>
    </source>
</evidence>
<protein>
    <recommendedName>
        <fullName evidence="1">DUF7172 domain-containing protein</fullName>
    </recommendedName>
</protein>
<name>S5VU39_9CAUD</name>
<dbReference type="Pfam" id="PF23787">
    <property type="entry name" value="DUF7172"/>
    <property type="match status" value="1"/>
</dbReference>
<gene>
    <name evidence="2" type="ORF">TA17A_37</name>
</gene>
<evidence type="ECO:0000313" key="3">
    <source>
        <dbReference type="Proteomes" id="UP000008196"/>
    </source>
</evidence>
<evidence type="ECO:0000313" key="2">
    <source>
        <dbReference type="EMBL" id="AGS81446.1"/>
    </source>
</evidence>
<feature type="domain" description="DUF7172" evidence="1">
    <location>
        <begin position="7"/>
        <end position="209"/>
    </location>
</feature>
<dbReference type="Proteomes" id="UP000008196">
    <property type="component" value="Segment"/>
</dbReference>
<keyword evidence="3" id="KW-1185">Reference proteome</keyword>